<evidence type="ECO:0000313" key="2">
    <source>
        <dbReference type="Proteomes" id="UP001161916"/>
    </source>
</evidence>
<keyword evidence="1" id="KW-0121">Carboxypeptidase</keyword>
<organism evidence="1 2">
    <name type="scientific">Bifidobacterium catenulatum subsp. kashiwanohense</name>
    <dbReference type="NCBI Taxonomy" id="630129"/>
    <lineage>
        <taxon>Bacteria</taxon>
        <taxon>Bacillati</taxon>
        <taxon>Actinomycetota</taxon>
        <taxon>Actinomycetes</taxon>
        <taxon>Bifidobacteriales</taxon>
        <taxon>Bifidobacteriaceae</taxon>
        <taxon>Bifidobacterium</taxon>
    </lineage>
</organism>
<comment type="caution">
    <text evidence="1">The sequence shown here is derived from an EMBL/GenBank/DDBJ whole genome shotgun (WGS) entry which is preliminary data.</text>
</comment>
<gene>
    <name evidence="1" type="ORF">OB951_00470</name>
</gene>
<dbReference type="SUPFAM" id="SSF49464">
    <property type="entry name" value="Carboxypeptidase regulatory domain-like"/>
    <property type="match status" value="1"/>
</dbReference>
<dbReference type="Proteomes" id="UP001161916">
    <property type="component" value="Unassembled WGS sequence"/>
</dbReference>
<reference evidence="1" key="1">
    <citation type="submission" date="2022-09" db="EMBL/GenBank/DDBJ databases">
        <authorList>
            <person name="Orihara K."/>
        </authorList>
    </citation>
    <scope>NUCLEOTIDE SEQUENCE</scope>
    <source>
        <strain evidence="1">YIT 13062</strain>
    </source>
</reference>
<accession>A0AA43P4R7</accession>
<keyword evidence="1" id="KW-0378">Hydrolase</keyword>
<dbReference type="AlphaFoldDB" id="A0AA43P4R7"/>
<protein>
    <submittedName>
        <fullName evidence="1">Carboxypeptidase-like regulatory domain-containing protein</fullName>
    </submittedName>
</protein>
<name>A0AA43P4R7_9BIFI</name>
<proteinExistence type="predicted"/>
<dbReference type="InterPro" id="IPR008969">
    <property type="entry name" value="CarboxyPept-like_regulatory"/>
</dbReference>
<dbReference type="RefSeq" id="WP_281105290.1">
    <property type="nucleotide sequence ID" value="NZ_JAOPMH010000001.1"/>
</dbReference>
<reference evidence="1" key="2">
    <citation type="journal article" date="2023" name="Gut Microbes">
        <title>Characterization of Bifidobacterium kashiwanohense that utilizes both milk- and plant-derived oligosaccharides.</title>
        <authorList>
            <person name="Orihara K."/>
            <person name="Yahagi K."/>
            <person name="Saito Y."/>
            <person name="Watanabe Y."/>
            <person name="Sasai T."/>
            <person name="Hara T."/>
            <person name="Tsukuda N."/>
            <person name="Oki K."/>
            <person name="Fujimoto J."/>
            <person name="Matsuki T."/>
        </authorList>
    </citation>
    <scope>NUCLEOTIDE SEQUENCE</scope>
    <source>
        <strain evidence="1">YIT 13062</strain>
    </source>
</reference>
<dbReference type="Pfam" id="PF13620">
    <property type="entry name" value="CarboxypepD_reg"/>
    <property type="match status" value="1"/>
</dbReference>
<keyword evidence="1" id="KW-0645">Protease</keyword>
<dbReference type="GO" id="GO:0004180">
    <property type="term" value="F:carboxypeptidase activity"/>
    <property type="evidence" value="ECO:0007669"/>
    <property type="project" value="UniProtKB-KW"/>
</dbReference>
<dbReference type="GO" id="GO:0005975">
    <property type="term" value="P:carbohydrate metabolic process"/>
    <property type="evidence" value="ECO:0007669"/>
    <property type="project" value="UniProtKB-ARBA"/>
</dbReference>
<evidence type="ECO:0000313" key="1">
    <source>
        <dbReference type="EMBL" id="MDH7889096.1"/>
    </source>
</evidence>
<dbReference type="EMBL" id="JAOPMH010000001">
    <property type="protein sequence ID" value="MDH7889096.1"/>
    <property type="molecule type" value="Genomic_DNA"/>
</dbReference>
<dbReference type="Gene3D" id="2.60.40.10">
    <property type="entry name" value="Immunoglobulins"/>
    <property type="match status" value="1"/>
</dbReference>
<dbReference type="InterPro" id="IPR013783">
    <property type="entry name" value="Ig-like_fold"/>
</dbReference>
<sequence>MDTTIHGRQITLEGTVTDRYGNRIPHATVTIVRNNGVPYKDEDGKPVQSLTDTKGVYKLHATVNGDYRLEIVLPRQQIR</sequence>